<dbReference type="AlphaFoldDB" id="A0A1T4JNS6"/>
<keyword evidence="3" id="KW-1185">Reference proteome</keyword>
<keyword evidence="1" id="KW-0472">Membrane</keyword>
<keyword evidence="1" id="KW-0812">Transmembrane</keyword>
<evidence type="ECO:0000313" key="2">
    <source>
        <dbReference type="EMBL" id="SJZ31791.1"/>
    </source>
</evidence>
<sequence length="148" mass="16080">MLVSPFAIAAINFLILFLMVLSIVDVAKSIALRANPDELVNIMTTVSSIMIGWGVALEEREVIRRVAGMKGRPDEKAQALIDSQCHSFGVAQLVLGLFSDIPVAMISLPDRIINATGIEYELLWMSVALIAVAAVVQIRHIVLLLTGR</sequence>
<gene>
    <name evidence="2" type="ORF">SAMN02745126_00258</name>
</gene>
<keyword evidence="1" id="KW-1133">Transmembrane helix</keyword>
<feature type="transmembrane region" description="Helical" evidence="1">
    <location>
        <begin position="122"/>
        <end position="145"/>
    </location>
</feature>
<reference evidence="3" key="1">
    <citation type="submission" date="2017-02" db="EMBL/GenBank/DDBJ databases">
        <authorList>
            <person name="Varghese N."/>
            <person name="Submissions S."/>
        </authorList>
    </citation>
    <scope>NUCLEOTIDE SEQUENCE [LARGE SCALE GENOMIC DNA]</scope>
    <source>
        <strain evidence="3">ATCC 27094</strain>
    </source>
</reference>
<evidence type="ECO:0000313" key="3">
    <source>
        <dbReference type="Proteomes" id="UP000190092"/>
    </source>
</evidence>
<accession>A0A1T4JNS6</accession>
<feature type="transmembrane region" description="Helical" evidence="1">
    <location>
        <begin position="39"/>
        <end position="56"/>
    </location>
</feature>
<dbReference type="EMBL" id="FUWJ01000001">
    <property type="protein sequence ID" value="SJZ31791.1"/>
    <property type="molecule type" value="Genomic_DNA"/>
</dbReference>
<name>A0A1T4JNS6_9HYPH</name>
<dbReference type="Proteomes" id="UP000190092">
    <property type="component" value="Unassembled WGS sequence"/>
</dbReference>
<protein>
    <submittedName>
        <fullName evidence="2">Uncharacterized protein</fullName>
    </submittedName>
</protein>
<organism evidence="2 3">
    <name type="scientific">Enhydrobacter aerosaccus</name>
    <dbReference type="NCBI Taxonomy" id="225324"/>
    <lineage>
        <taxon>Bacteria</taxon>
        <taxon>Pseudomonadati</taxon>
        <taxon>Pseudomonadota</taxon>
        <taxon>Alphaproteobacteria</taxon>
        <taxon>Hyphomicrobiales</taxon>
        <taxon>Enhydrobacter</taxon>
    </lineage>
</organism>
<evidence type="ECO:0000256" key="1">
    <source>
        <dbReference type="SAM" id="Phobius"/>
    </source>
</evidence>
<feature type="transmembrane region" description="Helical" evidence="1">
    <location>
        <begin position="6"/>
        <end position="27"/>
    </location>
</feature>
<proteinExistence type="predicted"/>